<dbReference type="SMART" id="SM00502">
    <property type="entry name" value="BBC"/>
    <property type="match status" value="1"/>
</dbReference>
<dbReference type="GO" id="GO:0061630">
    <property type="term" value="F:ubiquitin protein ligase activity"/>
    <property type="evidence" value="ECO:0007669"/>
    <property type="project" value="TreeGrafter"/>
</dbReference>
<sequence length="194" mass="22335">MECTQVDHVQPAHQYELISDVADKQMAIMETLVQDARLKHSELLETYKMVDAAQNRLSCSLTRAHQNVDDATQTLIRIIEDNRRQIIKDLDNAYGAKQLQLTVIDKKVQQMAEKLAQTIEFTSRLVKYAAPTEVMVFKQLLHTRLQVYFSFNPDSNNILQTACELDFPPLNPNVARQQIISIMGVFIFFLRIQP</sequence>
<reference evidence="4" key="1">
    <citation type="submission" date="2016-06" db="UniProtKB">
        <authorList>
            <consortium name="WormBaseParasite"/>
        </authorList>
    </citation>
    <scope>IDENTIFICATION</scope>
</reference>
<dbReference type="EMBL" id="UZAJ01009718">
    <property type="protein sequence ID" value="VDO56113.1"/>
    <property type="molecule type" value="Genomic_DNA"/>
</dbReference>
<dbReference type="PANTHER" id="PTHR25462:SF291">
    <property type="entry name" value="E3 UBIQUITIN-PROTEIN LIGASE TRIM45"/>
    <property type="match status" value="1"/>
</dbReference>
<evidence type="ECO:0000313" key="3">
    <source>
        <dbReference type="Proteomes" id="UP000267606"/>
    </source>
</evidence>
<dbReference type="AlphaFoldDB" id="A0A183HM15"/>
<accession>A0A183HM15</accession>
<organism evidence="4">
    <name type="scientific">Onchocerca flexuosa</name>
    <dbReference type="NCBI Taxonomy" id="387005"/>
    <lineage>
        <taxon>Eukaryota</taxon>
        <taxon>Metazoa</taxon>
        <taxon>Ecdysozoa</taxon>
        <taxon>Nematoda</taxon>
        <taxon>Chromadorea</taxon>
        <taxon>Rhabditida</taxon>
        <taxon>Spirurina</taxon>
        <taxon>Spiruromorpha</taxon>
        <taxon>Filarioidea</taxon>
        <taxon>Onchocercidae</taxon>
        <taxon>Onchocerca</taxon>
    </lineage>
</organism>
<evidence type="ECO:0000259" key="1">
    <source>
        <dbReference type="SMART" id="SM00502"/>
    </source>
</evidence>
<name>A0A183HM15_9BILA</name>
<protein>
    <submittedName>
        <fullName evidence="4">BBC domain-containing protein</fullName>
    </submittedName>
</protein>
<proteinExistence type="predicted"/>
<dbReference type="Proteomes" id="UP000267606">
    <property type="component" value="Unassembled WGS sequence"/>
</dbReference>
<feature type="domain" description="B-box C-terminal" evidence="1">
    <location>
        <begin position="25"/>
        <end position="151"/>
    </location>
</feature>
<keyword evidence="3" id="KW-1185">Reference proteome</keyword>
<dbReference type="CDD" id="cd20482">
    <property type="entry name" value="CC_brat-like"/>
    <property type="match status" value="1"/>
</dbReference>
<dbReference type="WBParaSite" id="OFLC_0000852601-mRNA-1">
    <property type="protein sequence ID" value="OFLC_0000852601-mRNA-1"/>
    <property type="gene ID" value="OFLC_0000852601"/>
</dbReference>
<evidence type="ECO:0000313" key="2">
    <source>
        <dbReference type="EMBL" id="VDO56113.1"/>
    </source>
</evidence>
<reference evidence="2 3" key="2">
    <citation type="submission" date="2018-11" db="EMBL/GenBank/DDBJ databases">
        <authorList>
            <consortium name="Pathogen Informatics"/>
        </authorList>
    </citation>
    <scope>NUCLEOTIDE SEQUENCE [LARGE SCALE GENOMIC DNA]</scope>
</reference>
<dbReference type="PANTHER" id="PTHR25462">
    <property type="entry name" value="BONUS, ISOFORM C-RELATED"/>
    <property type="match status" value="1"/>
</dbReference>
<dbReference type="STRING" id="387005.A0A183HM15"/>
<gene>
    <name evidence="2" type="ORF">OFLC_LOCUS8527</name>
</gene>
<dbReference type="InterPro" id="IPR003649">
    <property type="entry name" value="Bbox_C"/>
</dbReference>
<evidence type="ECO:0000313" key="4">
    <source>
        <dbReference type="WBParaSite" id="OFLC_0000852601-mRNA-1"/>
    </source>
</evidence>
<dbReference type="InterPro" id="IPR047153">
    <property type="entry name" value="TRIM45/56/19-like"/>
</dbReference>